<protein>
    <recommendedName>
        <fullName evidence="4">F-box domain-containing protein</fullName>
    </recommendedName>
</protein>
<evidence type="ECO:0000313" key="2">
    <source>
        <dbReference type="EMBL" id="WWC69735.1"/>
    </source>
</evidence>
<evidence type="ECO:0008006" key="4">
    <source>
        <dbReference type="Google" id="ProtNLM"/>
    </source>
</evidence>
<name>A0A1B9I8Y5_9TREE</name>
<evidence type="ECO:0000313" key="3">
    <source>
        <dbReference type="Proteomes" id="UP000094020"/>
    </source>
</evidence>
<dbReference type="SUPFAM" id="SSF81383">
    <property type="entry name" value="F-box domain"/>
    <property type="match status" value="1"/>
</dbReference>
<accession>A0A1B9I8Y5</accession>
<reference evidence="1" key="3">
    <citation type="submission" date="2016-07" db="EMBL/GenBank/DDBJ databases">
        <title>Evolution of pathogenesis and genome organization in the Tremellales.</title>
        <authorList>
            <person name="Cuomo C."/>
            <person name="Litvintseva A."/>
            <person name="Heitman J."/>
            <person name="Chen Y."/>
            <person name="Sun S."/>
            <person name="Springer D."/>
            <person name="Dromer F."/>
            <person name="Young S."/>
            <person name="Zeng Q."/>
            <person name="Chapman S."/>
            <person name="Gujja S."/>
            <person name="Saif S."/>
            <person name="Birren B."/>
        </authorList>
    </citation>
    <scope>NUCLEOTIDE SEQUENCE</scope>
    <source>
        <strain evidence="1">CBS 10737</strain>
    </source>
</reference>
<reference evidence="2" key="2">
    <citation type="submission" date="2013-07" db="EMBL/GenBank/DDBJ databases">
        <authorList>
            <consortium name="The Broad Institute Genome Sequencing Platform"/>
            <person name="Cuomo C."/>
            <person name="Litvintseva A."/>
            <person name="Chen Y."/>
            <person name="Heitman J."/>
            <person name="Sun S."/>
            <person name="Springer D."/>
            <person name="Dromer F."/>
            <person name="Young S.K."/>
            <person name="Zeng Q."/>
            <person name="Gargeya S."/>
            <person name="Fitzgerald M."/>
            <person name="Abouelleil A."/>
            <person name="Alvarado L."/>
            <person name="Berlin A.M."/>
            <person name="Chapman S.B."/>
            <person name="Dewar J."/>
            <person name="Goldberg J."/>
            <person name="Griggs A."/>
            <person name="Gujja S."/>
            <person name="Hansen M."/>
            <person name="Howarth C."/>
            <person name="Imamovic A."/>
            <person name="Larimer J."/>
            <person name="McCowan C."/>
            <person name="Murphy C."/>
            <person name="Pearson M."/>
            <person name="Priest M."/>
            <person name="Roberts A."/>
            <person name="Saif S."/>
            <person name="Shea T."/>
            <person name="Sykes S."/>
            <person name="Wortman J."/>
            <person name="Nusbaum C."/>
            <person name="Birren B."/>
        </authorList>
    </citation>
    <scope>NUCLEOTIDE SEQUENCE</scope>
    <source>
        <strain evidence="2">CBS 10737</strain>
    </source>
</reference>
<dbReference type="InterPro" id="IPR036047">
    <property type="entry name" value="F-box-like_dom_sf"/>
</dbReference>
<keyword evidence="3" id="KW-1185">Reference proteome</keyword>
<evidence type="ECO:0000313" key="1">
    <source>
        <dbReference type="EMBL" id="OCF52038.1"/>
    </source>
</evidence>
<dbReference type="EMBL" id="KI894008">
    <property type="protein sequence ID" value="OCF52038.1"/>
    <property type="molecule type" value="Genomic_DNA"/>
</dbReference>
<dbReference type="AlphaFoldDB" id="A0A1B9I8Y5"/>
<organism evidence="1">
    <name type="scientific">Kwoniella pini CBS 10737</name>
    <dbReference type="NCBI Taxonomy" id="1296096"/>
    <lineage>
        <taxon>Eukaryota</taxon>
        <taxon>Fungi</taxon>
        <taxon>Dikarya</taxon>
        <taxon>Basidiomycota</taxon>
        <taxon>Agaricomycotina</taxon>
        <taxon>Tremellomycetes</taxon>
        <taxon>Tremellales</taxon>
        <taxon>Cryptococcaceae</taxon>
        <taxon>Kwoniella</taxon>
    </lineage>
</organism>
<reference evidence="2" key="4">
    <citation type="submission" date="2024-02" db="EMBL/GenBank/DDBJ databases">
        <title>Comparative genomics of Cryptococcus and Kwoniella reveals pathogenesis evolution and contrasting modes of karyotype evolution via chromosome fusion or intercentromeric recombination.</title>
        <authorList>
            <person name="Coelho M.A."/>
            <person name="David-Palma M."/>
            <person name="Shea T."/>
            <person name="Bowers K."/>
            <person name="McGinley-Smith S."/>
            <person name="Mohammad A.W."/>
            <person name="Gnirke A."/>
            <person name="Yurkov A.M."/>
            <person name="Nowrousian M."/>
            <person name="Sun S."/>
            <person name="Cuomo C.A."/>
            <person name="Heitman J."/>
        </authorList>
    </citation>
    <scope>NUCLEOTIDE SEQUENCE</scope>
    <source>
        <strain evidence="2">CBS 10737</strain>
    </source>
</reference>
<gene>
    <name evidence="1" type="ORF">I206_01322</name>
    <name evidence="2" type="ORF">I206_103678</name>
</gene>
<dbReference type="RefSeq" id="XP_019013257.1">
    <property type="nucleotide sequence ID" value="XM_019153096.1"/>
</dbReference>
<dbReference type="GeneID" id="30169691"/>
<dbReference type="OrthoDB" id="2571046at2759"/>
<proteinExistence type="predicted"/>
<dbReference type="EMBL" id="CP144522">
    <property type="protein sequence ID" value="WWC69735.1"/>
    <property type="molecule type" value="Genomic_DNA"/>
</dbReference>
<dbReference type="Proteomes" id="UP000094020">
    <property type="component" value="Chromosome 4"/>
</dbReference>
<sequence length="412" mass="47690">MSSREINPAPASSLLGSTSDIISHICSYLPPSSLYSTLQVSKSFFHASVPHLYHSIHVGRNSGNIFIGSKRSDNLSFDTIPHRNTDSTSFFDEINKNSLLKHIKRIEVSIHLINECPFVKQFIEPLSNLEIVHLSRKGQDGNMENNTICFNEKCQFITKVCNRASKVIIRQLDMKPLKSFSKLQEVTIKIRPCELPWYRDDKFSEELFLNELNNLPGSVKKLDLVWWDESHKYIEEAYEVPRSHGWDNLNRISSKNVMRLIRGCTYCDQEGCVRYRPHVGVQLPYMFKILGSKTNIEQIRIWNFEYTVKRSQWMKSAIQYEDLKELMINSFNQGRESRISKSDLESSQSVNTAETTKITFHSGLEYYHTFLSSLEGGRSGEGSIQVGISKDDLEYWRREVPPEEFANLRIRK</sequence>
<dbReference type="KEGG" id="kpin:30169691"/>
<reference evidence="1" key="1">
    <citation type="submission" date="2013-07" db="EMBL/GenBank/DDBJ databases">
        <title>The Genome Sequence of Cryptococcus pinus CBS10737.</title>
        <authorList>
            <consortium name="The Broad Institute Genome Sequencing Platform"/>
            <person name="Cuomo C."/>
            <person name="Litvintseva A."/>
            <person name="Chen Y."/>
            <person name="Heitman J."/>
            <person name="Sun S."/>
            <person name="Springer D."/>
            <person name="Dromer F."/>
            <person name="Young S.K."/>
            <person name="Zeng Q."/>
            <person name="Gargeya S."/>
            <person name="Fitzgerald M."/>
            <person name="Abouelleil A."/>
            <person name="Alvarado L."/>
            <person name="Berlin A.M."/>
            <person name="Chapman S.B."/>
            <person name="Dewar J."/>
            <person name="Goldberg J."/>
            <person name="Griggs A."/>
            <person name="Gujja S."/>
            <person name="Hansen M."/>
            <person name="Howarth C."/>
            <person name="Imamovic A."/>
            <person name="Larimer J."/>
            <person name="McCowan C."/>
            <person name="Murphy C."/>
            <person name="Pearson M."/>
            <person name="Priest M."/>
            <person name="Roberts A."/>
            <person name="Saif S."/>
            <person name="Shea T."/>
            <person name="Sykes S."/>
            <person name="Wortman J."/>
            <person name="Nusbaum C."/>
            <person name="Birren B."/>
        </authorList>
    </citation>
    <scope>NUCLEOTIDE SEQUENCE [LARGE SCALE GENOMIC DNA]</scope>
    <source>
        <strain evidence="1">CBS 10737</strain>
    </source>
</reference>